<dbReference type="PROSITE" id="PS00892">
    <property type="entry name" value="HIT_1"/>
    <property type="match status" value="1"/>
</dbReference>
<dbReference type="GO" id="GO:0003824">
    <property type="term" value="F:catalytic activity"/>
    <property type="evidence" value="ECO:0007669"/>
    <property type="project" value="InterPro"/>
</dbReference>
<dbReference type="Pfam" id="PF01230">
    <property type="entry name" value="HIT"/>
    <property type="match status" value="1"/>
</dbReference>
<dbReference type="InterPro" id="IPR036265">
    <property type="entry name" value="HIT-like_sf"/>
</dbReference>
<reference evidence="5" key="2">
    <citation type="journal article" date="2021" name="PeerJ">
        <title>Extensive microbial diversity within the chicken gut microbiome revealed by metagenomics and culture.</title>
        <authorList>
            <person name="Gilroy R."/>
            <person name="Ravi A."/>
            <person name="Getino M."/>
            <person name="Pursley I."/>
            <person name="Horton D.L."/>
            <person name="Alikhan N.F."/>
            <person name="Baker D."/>
            <person name="Gharbi K."/>
            <person name="Hall N."/>
            <person name="Watson M."/>
            <person name="Adriaenssens E.M."/>
            <person name="Foster-Nyarko E."/>
            <person name="Jarju S."/>
            <person name="Secka A."/>
            <person name="Antonio M."/>
            <person name="Oren A."/>
            <person name="Chaudhuri R.R."/>
            <person name="La Ragione R."/>
            <person name="Hildebrand F."/>
            <person name="Pallen M.J."/>
        </authorList>
    </citation>
    <scope>NUCLEOTIDE SEQUENCE</scope>
    <source>
        <strain evidence="5">ChiGjej1B1-22543</strain>
    </source>
</reference>
<comment type="caution">
    <text evidence="5">The sequence shown here is derived from an EMBL/GenBank/DDBJ whole genome shotgun (WGS) entry which is preliminary data.</text>
</comment>
<dbReference type="PROSITE" id="PS51084">
    <property type="entry name" value="HIT_2"/>
    <property type="match status" value="1"/>
</dbReference>
<evidence type="ECO:0000313" key="6">
    <source>
        <dbReference type="Proteomes" id="UP000824070"/>
    </source>
</evidence>
<reference evidence="5" key="1">
    <citation type="submission" date="2020-10" db="EMBL/GenBank/DDBJ databases">
        <authorList>
            <person name="Gilroy R."/>
        </authorList>
    </citation>
    <scope>NUCLEOTIDE SEQUENCE</scope>
    <source>
        <strain evidence="5">ChiGjej1B1-22543</strain>
    </source>
</reference>
<dbReference type="InterPro" id="IPR001310">
    <property type="entry name" value="Histidine_triad_HIT"/>
</dbReference>
<evidence type="ECO:0000256" key="1">
    <source>
        <dbReference type="PIRSR" id="PIRSR601310-1"/>
    </source>
</evidence>
<dbReference type="PANTHER" id="PTHR46648:SF1">
    <property type="entry name" value="ADENOSINE 5'-MONOPHOSPHORAMIDASE HNT1"/>
    <property type="match status" value="1"/>
</dbReference>
<dbReference type="Proteomes" id="UP000824070">
    <property type="component" value="Unassembled WGS sequence"/>
</dbReference>
<gene>
    <name evidence="5" type="ORF">IAC52_00235</name>
</gene>
<dbReference type="GO" id="GO:0009117">
    <property type="term" value="P:nucleotide metabolic process"/>
    <property type="evidence" value="ECO:0007669"/>
    <property type="project" value="TreeGrafter"/>
</dbReference>
<dbReference type="Gene3D" id="3.30.428.10">
    <property type="entry name" value="HIT-like"/>
    <property type="match status" value="1"/>
</dbReference>
<dbReference type="InterPro" id="IPR019808">
    <property type="entry name" value="Histidine_triad_CS"/>
</dbReference>
<evidence type="ECO:0000256" key="2">
    <source>
        <dbReference type="PIRSR" id="PIRSR601310-3"/>
    </source>
</evidence>
<organism evidence="5 6">
    <name type="scientific">Candidatus Alloenteromonas pullicola</name>
    <dbReference type="NCBI Taxonomy" id="2840784"/>
    <lineage>
        <taxon>Bacteria</taxon>
        <taxon>Bacillati</taxon>
        <taxon>Bacillota</taxon>
        <taxon>Bacillota incertae sedis</taxon>
        <taxon>Candidatus Alloenteromonas</taxon>
    </lineage>
</organism>
<dbReference type="SUPFAM" id="SSF54197">
    <property type="entry name" value="HIT-like"/>
    <property type="match status" value="1"/>
</dbReference>
<protein>
    <submittedName>
        <fullName evidence="5">HIT family protein</fullName>
    </submittedName>
</protein>
<name>A0A9D1LMR2_9FIRM</name>
<dbReference type="PANTHER" id="PTHR46648">
    <property type="entry name" value="HIT FAMILY PROTEIN 1"/>
    <property type="match status" value="1"/>
</dbReference>
<dbReference type="InterPro" id="IPR039384">
    <property type="entry name" value="HINT"/>
</dbReference>
<accession>A0A9D1LMR2</accession>
<dbReference type="CDD" id="cd01277">
    <property type="entry name" value="HINT_subgroup"/>
    <property type="match status" value="1"/>
</dbReference>
<sequence length="139" mass="15052">MKDVFCRIIAGELPCNKVYEDDEVIAILDASQTTRGHTLVMPKAHCSSILDCPAETMHKVYDVARRIGQAMVMVLGAKGVNILTNCGEMAGQSVPHFHVHVIPRYAAGEGGFQITMKGQDTSKMNLPALALDIEKALGK</sequence>
<proteinExistence type="predicted"/>
<evidence type="ECO:0000259" key="4">
    <source>
        <dbReference type="PROSITE" id="PS51084"/>
    </source>
</evidence>
<dbReference type="PRINTS" id="PR00332">
    <property type="entry name" value="HISTRIAD"/>
</dbReference>
<dbReference type="InterPro" id="IPR011146">
    <property type="entry name" value="HIT-like"/>
</dbReference>
<dbReference type="EMBL" id="DVMV01000004">
    <property type="protein sequence ID" value="HIU44716.1"/>
    <property type="molecule type" value="Genomic_DNA"/>
</dbReference>
<feature type="domain" description="HIT" evidence="4">
    <location>
        <begin position="4"/>
        <end position="112"/>
    </location>
</feature>
<dbReference type="AlphaFoldDB" id="A0A9D1LMR2"/>
<feature type="active site" description="Tele-AMP-histidine intermediate" evidence="1">
    <location>
        <position position="98"/>
    </location>
</feature>
<evidence type="ECO:0000256" key="3">
    <source>
        <dbReference type="PROSITE-ProRule" id="PRU00464"/>
    </source>
</evidence>
<feature type="short sequence motif" description="Histidine triad motif" evidence="2 3">
    <location>
        <begin position="96"/>
        <end position="100"/>
    </location>
</feature>
<evidence type="ECO:0000313" key="5">
    <source>
        <dbReference type="EMBL" id="HIU44716.1"/>
    </source>
</evidence>